<evidence type="ECO:0000313" key="1">
    <source>
        <dbReference type="EMBL" id="EOH99725.1"/>
    </source>
</evidence>
<name>R2SWW7_9ENTE</name>
<dbReference type="AlphaFoldDB" id="R2SWW7"/>
<evidence type="ECO:0000313" key="2">
    <source>
        <dbReference type="EMBL" id="EOT62533.1"/>
    </source>
</evidence>
<dbReference type="EMBL" id="AJAR01000010">
    <property type="protein sequence ID" value="EOH99725.1"/>
    <property type="molecule type" value="Genomic_DNA"/>
</dbReference>
<protein>
    <submittedName>
        <fullName evidence="1">Uncharacterized protein</fullName>
    </submittedName>
</protein>
<dbReference type="Proteomes" id="UP000013858">
    <property type="component" value="Unassembled WGS sequence"/>
</dbReference>
<dbReference type="EMBL" id="ASVY01000002">
    <property type="protein sequence ID" value="EOT62533.1"/>
    <property type="molecule type" value="Genomic_DNA"/>
</dbReference>
<reference evidence="1 5" key="1">
    <citation type="submission" date="2013-02" db="EMBL/GenBank/DDBJ databases">
        <title>The Genome Sequence of Enterococcus haemoperoxidus BAA-382.</title>
        <authorList>
            <consortium name="The Broad Institute Genome Sequencing Platform"/>
            <consortium name="The Broad Institute Genome Sequencing Center for Infectious Disease"/>
            <person name="Earl A.M."/>
            <person name="Gilmore M.S."/>
            <person name="Lebreton F."/>
            <person name="Walker B."/>
            <person name="Young S.K."/>
            <person name="Zeng Q."/>
            <person name="Gargeya S."/>
            <person name="Fitzgerald M."/>
            <person name="Haas B."/>
            <person name="Abouelleil A."/>
            <person name="Alvarado L."/>
            <person name="Arachchi H.M."/>
            <person name="Berlin A.M."/>
            <person name="Chapman S.B."/>
            <person name="Dewar J."/>
            <person name="Goldberg J."/>
            <person name="Griggs A."/>
            <person name="Gujja S."/>
            <person name="Hansen M."/>
            <person name="Howarth C."/>
            <person name="Imamovic A."/>
            <person name="Larimer J."/>
            <person name="McCowan C."/>
            <person name="Murphy C."/>
            <person name="Neiman D."/>
            <person name="Pearson M."/>
            <person name="Priest M."/>
            <person name="Roberts A."/>
            <person name="Saif S."/>
            <person name="Shea T."/>
            <person name="Sisk P."/>
            <person name="Sykes S."/>
            <person name="Wortman J."/>
            <person name="Nusbaum C."/>
            <person name="Birren B."/>
        </authorList>
    </citation>
    <scope>NUCLEOTIDE SEQUENCE [LARGE SCALE GENOMIC DNA]</scope>
    <source>
        <strain evidence="1 5">ATCC BAA-382</strain>
    </source>
</reference>
<dbReference type="EMBL" id="ASVY01000002">
    <property type="protein sequence ID" value="EOT62534.1"/>
    <property type="molecule type" value="Genomic_DNA"/>
</dbReference>
<evidence type="ECO:0000313" key="6">
    <source>
        <dbReference type="Proteomes" id="UP000014197"/>
    </source>
</evidence>
<accession>R2SWW7</accession>
<reference evidence="2 6" key="2">
    <citation type="submission" date="2013-03" db="EMBL/GenBank/DDBJ databases">
        <title>The Genome Sequence of Enterococcus haemoperoxidus BAA-382 (PacBio/Illumina hybrid assembly).</title>
        <authorList>
            <consortium name="The Broad Institute Genomics Platform"/>
            <consortium name="The Broad Institute Genome Sequencing Center for Infectious Disease"/>
            <person name="Earl A."/>
            <person name="Russ C."/>
            <person name="Gilmore M."/>
            <person name="Surin D."/>
            <person name="Walker B."/>
            <person name="Young S."/>
            <person name="Zeng Q."/>
            <person name="Gargeya S."/>
            <person name="Fitzgerald M."/>
            <person name="Haas B."/>
            <person name="Abouelleil A."/>
            <person name="Allen A.W."/>
            <person name="Alvarado L."/>
            <person name="Arachchi H.M."/>
            <person name="Berlin A.M."/>
            <person name="Chapman S.B."/>
            <person name="Gainer-Dewar J."/>
            <person name="Goldberg J."/>
            <person name="Griggs A."/>
            <person name="Gujja S."/>
            <person name="Hansen M."/>
            <person name="Howarth C."/>
            <person name="Imamovic A."/>
            <person name="Ireland A."/>
            <person name="Larimer J."/>
            <person name="McCowan C."/>
            <person name="Murphy C."/>
            <person name="Pearson M."/>
            <person name="Poon T.W."/>
            <person name="Priest M."/>
            <person name="Roberts A."/>
            <person name="Saif S."/>
            <person name="Shea T."/>
            <person name="Sisk P."/>
            <person name="Sykes S."/>
            <person name="Wortman J."/>
            <person name="Nusbaum C."/>
            <person name="Birren B."/>
        </authorList>
    </citation>
    <scope>NUCLEOTIDE SEQUENCE [LARGE SCALE GENOMIC DNA]</scope>
    <source>
        <strain evidence="2 6">ATCC BAA-382</strain>
    </source>
</reference>
<comment type="caution">
    <text evidence="1">The sequence shown here is derived from an EMBL/GenBank/DDBJ whole genome shotgun (WGS) entry which is preliminary data.</text>
</comment>
<sequence>MAKEILALQEVTSEVATWEDEVFASGISCLTCVC</sequence>
<evidence type="ECO:0000313" key="5">
    <source>
        <dbReference type="Proteomes" id="UP000013858"/>
    </source>
</evidence>
<evidence type="ECO:0000313" key="3">
    <source>
        <dbReference type="EMBL" id="EOT62534.1"/>
    </source>
</evidence>
<keyword evidence="6" id="KW-1185">Reference proteome</keyword>
<organism evidence="1 5">
    <name type="scientific">Enterococcus haemoperoxidus ATCC BAA-382</name>
    <dbReference type="NCBI Taxonomy" id="1158608"/>
    <lineage>
        <taxon>Bacteria</taxon>
        <taxon>Bacillati</taxon>
        <taxon>Bacillota</taxon>
        <taxon>Bacilli</taxon>
        <taxon>Lactobacillales</taxon>
        <taxon>Enterococcaceae</taxon>
        <taxon>Enterococcus</taxon>
    </lineage>
</organism>
<proteinExistence type="predicted"/>
<dbReference type="Proteomes" id="UP000014197">
    <property type="component" value="Unassembled WGS sequence"/>
</dbReference>
<gene>
    <name evidence="2" type="ORF">I583_01533</name>
    <name evidence="3" type="ORF">I583_01534</name>
    <name evidence="4" type="ORF">I583_01535</name>
    <name evidence="1" type="ORF">UAW_00878</name>
</gene>
<evidence type="ECO:0000313" key="4">
    <source>
        <dbReference type="EMBL" id="EOT62535.1"/>
    </source>
</evidence>
<dbReference type="EMBL" id="ASVY01000002">
    <property type="protein sequence ID" value="EOT62535.1"/>
    <property type="molecule type" value="Genomic_DNA"/>
</dbReference>